<dbReference type="EMBL" id="JYDT01000005">
    <property type="protein sequence ID" value="KRY92808.1"/>
    <property type="molecule type" value="Genomic_DNA"/>
</dbReference>
<dbReference type="AlphaFoldDB" id="A0A0V1G398"/>
<evidence type="ECO:0000313" key="3">
    <source>
        <dbReference type="Proteomes" id="UP000054995"/>
    </source>
</evidence>
<name>A0A0V1G398_TRIPS</name>
<reference evidence="2 3" key="1">
    <citation type="submission" date="2015-01" db="EMBL/GenBank/DDBJ databases">
        <title>Evolution of Trichinella species and genotypes.</title>
        <authorList>
            <person name="Korhonen P.K."/>
            <person name="Edoardo P."/>
            <person name="Giuseppe L.R."/>
            <person name="Gasser R.B."/>
        </authorList>
    </citation>
    <scope>NUCLEOTIDE SEQUENCE [LARGE SCALE GENOMIC DNA]</scope>
    <source>
        <strain evidence="2">ISS470</strain>
    </source>
</reference>
<feature type="signal peptide" evidence="1">
    <location>
        <begin position="1"/>
        <end position="22"/>
    </location>
</feature>
<gene>
    <name evidence="2" type="ORF">T4D_13708</name>
</gene>
<sequence length="103" mass="12064">MSRNFRPMIIVSLLLLPPLLWSSLIVAAGQQQQQQRYVKRSDITAFDLIANLKYTRWGHIWPGGMDELLWQLNILADKIFISIKKIYQNHANIIISLQYLVDR</sequence>
<protein>
    <submittedName>
        <fullName evidence="2">Uncharacterized protein</fullName>
    </submittedName>
</protein>
<evidence type="ECO:0000313" key="2">
    <source>
        <dbReference type="EMBL" id="KRY92808.1"/>
    </source>
</evidence>
<proteinExistence type="predicted"/>
<keyword evidence="3" id="KW-1185">Reference proteome</keyword>
<organism evidence="2 3">
    <name type="scientific">Trichinella pseudospiralis</name>
    <name type="common">Parasitic roundworm</name>
    <dbReference type="NCBI Taxonomy" id="6337"/>
    <lineage>
        <taxon>Eukaryota</taxon>
        <taxon>Metazoa</taxon>
        <taxon>Ecdysozoa</taxon>
        <taxon>Nematoda</taxon>
        <taxon>Enoplea</taxon>
        <taxon>Dorylaimia</taxon>
        <taxon>Trichinellida</taxon>
        <taxon>Trichinellidae</taxon>
        <taxon>Trichinella</taxon>
    </lineage>
</organism>
<comment type="caution">
    <text evidence="2">The sequence shown here is derived from an EMBL/GenBank/DDBJ whole genome shotgun (WGS) entry which is preliminary data.</text>
</comment>
<accession>A0A0V1G398</accession>
<keyword evidence="1" id="KW-0732">Signal</keyword>
<dbReference type="Proteomes" id="UP000054995">
    <property type="component" value="Unassembled WGS sequence"/>
</dbReference>
<evidence type="ECO:0000256" key="1">
    <source>
        <dbReference type="SAM" id="SignalP"/>
    </source>
</evidence>
<feature type="chain" id="PRO_5006878437" evidence="1">
    <location>
        <begin position="23"/>
        <end position="103"/>
    </location>
</feature>